<keyword evidence="1" id="KW-1133">Transmembrane helix</keyword>
<evidence type="ECO:0000259" key="2">
    <source>
        <dbReference type="Pfam" id="PF01757"/>
    </source>
</evidence>
<feature type="transmembrane region" description="Helical" evidence="1">
    <location>
        <begin position="283"/>
        <end position="299"/>
    </location>
</feature>
<feature type="transmembrane region" description="Helical" evidence="1">
    <location>
        <begin position="198"/>
        <end position="220"/>
    </location>
</feature>
<feature type="transmembrane region" description="Helical" evidence="1">
    <location>
        <begin position="227"/>
        <end position="247"/>
    </location>
</feature>
<keyword evidence="1" id="KW-0812">Transmembrane</keyword>
<dbReference type="Proteomes" id="UP000029424">
    <property type="component" value="Chromosome 1"/>
</dbReference>
<feature type="transmembrane region" description="Helical" evidence="1">
    <location>
        <begin position="335"/>
        <end position="354"/>
    </location>
</feature>
<feature type="transmembrane region" description="Helical" evidence="1">
    <location>
        <begin position="360"/>
        <end position="382"/>
    </location>
</feature>
<dbReference type="GO" id="GO:0016020">
    <property type="term" value="C:membrane"/>
    <property type="evidence" value="ECO:0007669"/>
    <property type="project" value="TreeGrafter"/>
</dbReference>
<keyword evidence="3" id="KW-0808">Transferase</keyword>
<evidence type="ECO:0000313" key="4">
    <source>
        <dbReference type="Proteomes" id="UP000029424"/>
    </source>
</evidence>
<feature type="transmembrane region" description="Helical" evidence="1">
    <location>
        <begin position="83"/>
        <end position="101"/>
    </location>
</feature>
<proteinExistence type="predicted"/>
<keyword evidence="3" id="KW-0012">Acyltransferase</keyword>
<dbReference type="GO" id="GO:0009103">
    <property type="term" value="P:lipopolysaccharide biosynthetic process"/>
    <property type="evidence" value="ECO:0007669"/>
    <property type="project" value="TreeGrafter"/>
</dbReference>
<protein>
    <submittedName>
        <fullName evidence="3">Acyltransferase family protein</fullName>
    </submittedName>
</protein>
<dbReference type="EMBL" id="CP008726">
    <property type="protein sequence ID" value="AIO66586.1"/>
    <property type="molecule type" value="Genomic_DNA"/>
</dbReference>
<dbReference type="KEGG" id="bok:DM82_2342"/>
<evidence type="ECO:0000256" key="1">
    <source>
        <dbReference type="SAM" id="Phobius"/>
    </source>
</evidence>
<feature type="transmembrane region" description="Helical" evidence="1">
    <location>
        <begin position="122"/>
        <end position="142"/>
    </location>
</feature>
<accession>A0AAI8FMI7</accession>
<gene>
    <name evidence="3" type="ORF">DM82_2342</name>
</gene>
<keyword evidence="4" id="KW-1185">Reference proteome</keyword>
<name>A0AAI8FMI7_9BURK</name>
<feature type="transmembrane region" description="Helical" evidence="1">
    <location>
        <begin position="49"/>
        <end position="71"/>
    </location>
</feature>
<dbReference type="AlphaFoldDB" id="A0AAI8FMI7"/>
<dbReference type="GO" id="GO:0016747">
    <property type="term" value="F:acyltransferase activity, transferring groups other than amino-acyl groups"/>
    <property type="evidence" value="ECO:0007669"/>
    <property type="project" value="InterPro"/>
</dbReference>
<keyword evidence="1" id="KW-0472">Membrane</keyword>
<dbReference type="Pfam" id="PF01757">
    <property type="entry name" value="Acyl_transf_3"/>
    <property type="match status" value="1"/>
</dbReference>
<dbReference type="InterPro" id="IPR050879">
    <property type="entry name" value="Acyltransferase_3"/>
</dbReference>
<dbReference type="PANTHER" id="PTHR23028">
    <property type="entry name" value="ACETYLTRANSFERASE"/>
    <property type="match status" value="1"/>
</dbReference>
<evidence type="ECO:0000313" key="3">
    <source>
        <dbReference type="EMBL" id="AIO66586.1"/>
    </source>
</evidence>
<reference evidence="3 4" key="1">
    <citation type="submission" date="2014-06" db="EMBL/GenBank/DDBJ databases">
        <authorList>
            <person name="Bishop-Lilly K.A."/>
            <person name="Broomall S.M."/>
            <person name="Chain P.S."/>
            <person name="Chertkov O."/>
            <person name="Coyne S.R."/>
            <person name="Daligault H.E."/>
            <person name="Davenport K.W."/>
            <person name="Erkkila T."/>
            <person name="Frey K.G."/>
            <person name="Gibbons H.S."/>
            <person name="Gu W."/>
            <person name="Jaissle J."/>
            <person name="Johnson S.L."/>
            <person name="Koroleva G.I."/>
            <person name="Ladner J.T."/>
            <person name="Lo C.-C."/>
            <person name="Minogue T.D."/>
            <person name="Munk C."/>
            <person name="Palacios G.F."/>
            <person name="Redden C.L."/>
            <person name="Rosenzweig C.N."/>
            <person name="Scholz M.B."/>
            <person name="Teshima H."/>
            <person name="Xu Y."/>
        </authorList>
    </citation>
    <scope>NUCLEOTIDE SEQUENCE [LARGE SCALE GENOMIC DNA]</scope>
    <source>
        <strain evidence="3 4">EO147</strain>
    </source>
</reference>
<sequence length="412" mass="45981">MKSEIPVTVPERFDDAEVLRASKPVRVTESPVSMTAADRLSSHDNGFGLLRLLFATMVLWDHAFPLGGFGADPMWRLTLNQDSMGGICVSGFFAISGFLIAKSGLRADLLQFAWRRCVRIFPAYWAVLIVTALCVGPIIHYLQTGTLQGYWNAALGGPFGYLVNNWRLTIGQYGINDLLRDTTPYGRSISESVFNGSIWTLIYEAKCYVMVGIFAVFGLLAEHRRVLLAVTVTAWLVLAIQTVNPAFSAQLVPWAGDRHLVQYGTIFLIGSCAAAYSKSLPISDKLGAFAIAVYLISLFKGGYLLLGYPAMVYAILWLACRLPRWARRIGSKNDYSYGIYVFGFLVQQLLAYAGVYKYGFTFYLAASVLFTFICAWFSWHLIEKRALELKDWGPGRGWKHCLARLTLKKEGM</sequence>
<dbReference type="RefSeq" id="WP_010105883.1">
    <property type="nucleotide sequence ID" value="NZ_CP008726.1"/>
</dbReference>
<organism evidence="3 4">
    <name type="scientific">Burkholderia oklahomensis</name>
    <dbReference type="NCBI Taxonomy" id="342113"/>
    <lineage>
        <taxon>Bacteria</taxon>
        <taxon>Pseudomonadati</taxon>
        <taxon>Pseudomonadota</taxon>
        <taxon>Betaproteobacteria</taxon>
        <taxon>Burkholderiales</taxon>
        <taxon>Burkholderiaceae</taxon>
        <taxon>Burkholderia</taxon>
        <taxon>pseudomallei group</taxon>
    </lineage>
</organism>
<dbReference type="InterPro" id="IPR002656">
    <property type="entry name" value="Acyl_transf_3_dom"/>
</dbReference>
<feature type="domain" description="Acyltransferase 3" evidence="2">
    <location>
        <begin position="47"/>
        <end position="377"/>
    </location>
</feature>
<dbReference type="PANTHER" id="PTHR23028:SF53">
    <property type="entry name" value="ACYL_TRANSF_3 DOMAIN-CONTAINING PROTEIN"/>
    <property type="match status" value="1"/>
</dbReference>